<feature type="domain" description="Bacterial transcriptional activator" evidence="1">
    <location>
        <begin position="102"/>
        <end position="243"/>
    </location>
</feature>
<dbReference type="Gene3D" id="3.40.50.300">
    <property type="entry name" value="P-loop containing nucleotide triphosphate hydrolases"/>
    <property type="match status" value="1"/>
</dbReference>
<dbReference type="InterPro" id="IPR051677">
    <property type="entry name" value="AfsR-DnrI-RedD_regulator"/>
</dbReference>
<dbReference type="Pfam" id="PF13191">
    <property type="entry name" value="AAA_16"/>
    <property type="match status" value="1"/>
</dbReference>
<evidence type="ECO:0000313" key="2">
    <source>
        <dbReference type="EMBL" id="OJH37079.1"/>
    </source>
</evidence>
<evidence type="ECO:0000313" key="3">
    <source>
        <dbReference type="Proteomes" id="UP000182229"/>
    </source>
</evidence>
<proteinExistence type="predicted"/>
<dbReference type="InterPro" id="IPR005158">
    <property type="entry name" value="BTAD"/>
</dbReference>
<dbReference type="SUPFAM" id="SSF48452">
    <property type="entry name" value="TPR-like"/>
    <property type="match status" value="1"/>
</dbReference>
<protein>
    <submittedName>
        <fullName evidence="2">AAA family ATPase</fullName>
    </submittedName>
</protein>
<dbReference type="EMBL" id="MPIN01000009">
    <property type="protein sequence ID" value="OJH37079.1"/>
    <property type="molecule type" value="Genomic_DNA"/>
</dbReference>
<dbReference type="OrthoDB" id="5377673at2"/>
<keyword evidence="3" id="KW-1185">Reference proteome</keyword>
<evidence type="ECO:0000259" key="1">
    <source>
        <dbReference type="SMART" id="SM01043"/>
    </source>
</evidence>
<dbReference type="Pfam" id="PF03704">
    <property type="entry name" value="BTAD"/>
    <property type="match status" value="1"/>
</dbReference>
<reference evidence="3" key="1">
    <citation type="submission" date="2016-11" db="EMBL/GenBank/DDBJ databases">
        <authorList>
            <person name="Shukria A."/>
            <person name="Stevens D.C."/>
        </authorList>
    </citation>
    <scope>NUCLEOTIDE SEQUENCE [LARGE SCALE GENOMIC DNA]</scope>
    <source>
        <strain evidence="3">Cbfe23</strain>
    </source>
</reference>
<dbReference type="Proteomes" id="UP000182229">
    <property type="component" value="Unassembled WGS sequence"/>
</dbReference>
<dbReference type="InterPro" id="IPR011990">
    <property type="entry name" value="TPR-like_helical_dom_sf"/>
</dbReference>
<dbReference type="InterPro" id="IPR041664">
    <property type="entry name" value="AAA_16"/>
</dbReference>
<sequence length="652" mass="71910">MSSGEGVQDGWMARVLGLARLESPEGSQVRLERRAAAMLAYVGLEGPSPKFTVASLLWPDSPPTTIRANMRQLLRRLRLLCDGVELVEATSESLTLVPWLWLDVAQLKAAAEAHSHSRVLEIVRSAGSGSLLSGLELEDCDELSRWLDGARTAVEGWVRAARQQGVTQAMARGDWNTASALVHAWLQQEPESEQAGRHLIQLHYLQGDRDAALAAFERLRETLSRELDVDPMPETLALVRQIEKGTAVRPPSPAAPGAPLPLSVRRPPMLAGREAAWRELEEGFATGQLVFISGEPGVGKSRLVEEFAASKGRWVKIEGRFGDQAIPFAAQARAFRIHMSHRPEVILPDWVRTELSRILPELGGTRPPPLASEADELRFYDANAEAMRLLMDGYRVVVTDDVQYWDSASAKVFTYAFERILDSSTDKALAPRFIDCYRRGELPPYSANSVRQLVDTGRARLIELGPLSEEQVRLLLASLELPGAEAHADALARYTGGNPLYILETLKHLIETDGLRKDWPHRLPPPGRVGPLLQRRLERLSPRALQSAQLAALAGPFFRTSFVPEVLELSATESLAALAELEATQILVGERFSHDLVEEAIRASVSPVAARALHARLAVVLERSRAPALILAHHWREAGELERALSIQPEPL</sequence>
<name>A0A1L9B488_9BACT</name>
<dbReference type="InterPro" id="IPR027417">
    <property type="entry name" value="P-loop_NTPase"/>
</dbReference>
<dbReference type="SMART" id="SM01043">
    <property type="entry name" value="BTAD"/>
    <property type="match status" value="1"/>
</dbReference>
<reference evidence="2 3" key="2">
    <citation type="submission" date="2016-12" db="EMBL/GenBank/DDBJ databases">
        <title>Draft Genome Sequence of Cystobacter ferrugineus Strain Cbfe23.</title>
        <authorList>
            <person name="Akbar S."/>
            <person name="Dowd S.E."/>
            <person name="Stevens D.C."/>
        </authorList>
    </citation>
    <scope>NUCLEOTIDE SEQUENCE [LARGE SCALE GENOMIC DNA]</scope>
    <source>
        <strain evidence="2 3">Cbfe23</strain>
    </source>
</reference>
<dbReference type="SUPFAM" id="SSF52540">
    <property type="entry name" value="P-loop containing nucleoside triphosphate hydrolases"/>
    <property type="match status" value="1"/>
</dbReference>
<dbReference type="RefSeq" id="WP_071902223.1">
    <property type="nucleotide sequence ID" value="NZ_MPIN01000009.1"/>
</dbReference>
<dbReference type="Gene3D" id="1.25.40.10">
    <property type="entry name" value="Tetratricopeptide repeat domain"/>
    <property type="match status" value="1"/>
</dbReference>
<dbReference type="STRING" id="83449.BON30_30015"/>
<comment type="caution">
    <text evidence="2">The sequence shown here is derived from an EMBL/GenBank/DDBJ whole genome shotgun (WGS) entry which is preliminary data.</text>
</comment>
<gene>
    <name evidence="2" type="ORF">BON30_30015</name>
</gene>
<dbReference type="AlphaFoldDB" id="A0A1L9B488"/>
<accession>A0A1L9B488</accession>
<dbReference type="PANTHER" id="PTHR35807">
    <property type="entry name" value="TRANSCRIPTIONAL REGULATOR REDD-RELATED"/>
    <property type="match status" value="1"/>
</dbReference>
<organism evidence="2 3">
    <name type="scientific">Cystobacter ferrugineus</name>
    <dbReference type="NCBI Taxonomy" id="83449"/>
    <lineage>
        <taxon>Bacteria</taxon>
        <taxon>Pseudomonadati</taxon>
        <taxon>Myxococcota</taxon>
        <taxon>Myxococcia</taxon>
        <taxon>Myxococcales</taxon>
        <taxon>Cystobacterineae</taxon>
        <taxon>Archangiaceae</taxon>
        <taxon>Cystobacter</taxon>
    </lineage>
</organism>